<evidence type="ECO:0000313" key="2">
    <source>
        <dbReference type="Proteomes" id="UP000001654"/>
    </source>
</evidence>
<reference evidence="1 2" key="1">
    <citation type="journal article" date="2010" name="BMC Genomics">
        <title>The complete genome of Zunongwangia profunda SM-A87 reveals its adaptation to the deep-sea environment and ecological role in sedimentary organic nitrogen degradation.</title>
        <authorList>
            <person name="Qin Q.L."/>
            <person name="Zhang X.Y."/>
            <person name="Wang X.M."/>
            <person name="Liu G.M."/>
            <person name="Chen X.L."/>
            <person name="Xie B.B."/>
            <person name="Dang H.Y."/>
            <person name="Zhou B.C."/>
            <person name="Yu J."/>
            <person name="Zhang Y.Z."/>
        </authorList>
    </citation>
    <scope>NUCLEOTIDE SEQUENCE [LARGE SCALE GENOMIC DNA]</scope>
    <source>
        <strain evidence="2">DSM 18752 / CCTCC AB 206139 / SM-A87</strain>
    </source>
</reference>
<dbReference type="eggNOG" id="ENOG5032XVP">
    <property type="taxonomic scope" value="Bacteria"/>
</dbReference>
<dbReference type="STRING" id="655815.ZPR_4088"/>
<gene>
    <name evidence="1" type="ordered locus">ZPR_4088</name>
</gene>
<dbReference type="Proteomes" id="UP000001654">
    <property type="component" value="Chromosome"/>
</dbReference>
<dbReference type="EMBL" id="CP001650">
    <property type="protein sequence ID" value="ADF54392.1"/>
    <property type="molecule type" value="Genomic_DNA"/>
</dbReference>
<dbReference type="HOGENOM" id="CLU_801113_0_0_10"/>
<protein>
    <submittedName>
        <fullName evidence="1">Uncharacterized protein</fullName>
    </submittedName>
</protein>
<dbReference type="KEGG" id="zpr:ZPR_4088"/>
<dbReference type="RefSeq" id="WP_013073470.1">
    <property type="nucleotide sequence ID" value="NC_014041.1"/>
</dbReference>
<evidence type="ECO:0000313" key="1">
    <source>
        <dbReference type="EMBL" id="ADF54392.1"/>
    </source>
</evidence>
<name>D5B9S9_ZUNPS</name>
<proteinExistence type="predicted"/>
<dbReference type="AlphaFoldDB" id="D5B9S9"/>
<sequence length="324" mass="38045">MKRIDNEEGSTDRDKEMGFVITEKETTSYFGQSILPEKLEEIYGDVTDELIEENEIDGIVDYFFCKNCESRLANLESEYSKIFQKKITDEENYTSFSDGFIAFVFWSSVIWRLSLQPESDFKLKPKEENRLQRILSKYLKDKIGDIKPDNNDSDLKNIGYKLLRAANYSIENYTFLHSIPFYRTPYSILIDELILFFYFKESHLKGMIQDFYGSEKLKSKAIFNKPFDEEKTLKISDQDLKDVIDRMILKGAEVRYEYLNSLLDQLHQKLGGKGQSMYPRLKQMVIKNLLENDEKLGKRDTIPNQIEIITNTIMDYHTKANKDG</sequence>
<accession>D5B9S9</accession>
<dbReference type="OrthoDB" id="981624at2"/>
<organism evidence="1 2">
    <name type="scientific">Zunongwangia profunda (strain DSM 18752 / CCTCC AB 206139 / SM-A87)</name>
    <name type="common">Wangia profunda</name>
    <dbReference type="NCBI Taxonomy" id="655815"/>
    <lineage>
        <taxon>Bacteria</taxon>
        <taxon>Pseudomonadati</taxon>
        <taxon>Bacteroidota</taxon>
        <taxon>Flavobacteriia</taxon>
        <taxon>Flavobacteriales</taxon>
        <taxon>Flavobacteriaceae</taxon>
        <taxon>Zunongwangia</taxon>
    </lineage>
</organism>
<keyword evidence="2" id="KW-1185">Reference proteome</keyword>